<evidence type="ECO:0000313" key="3">
    <source>
        <dbReference type="Proteomes" id="UP001259572"/>
    </source>
</evidence>
<organism evidence="2 3">
    <name type="scientific">Sphingosinicella rhizophila</name>
    <dbReference type="NCBI Taxonomy" id="3050082"/>
    <lineage>
        <taxon>Bacteria</taxon>
        <taxon>Pseudomonadati</taxon>
        <taxon>Pseudomonadota</taxon>
        <taxon>Alphaproteobacteria</taxon>
        <taxon>Sphingomonadales</taxon>
        <taxon>Sphingosinicellaceae</taxon>
        <taxon>Sphingosinicella</taxon>
    </lineage>
</organism>
<evidence type="ECO:0000313" key="2">
    <source>
        <dbReference type="EMBL" id="MDT9598645.1"/>
    </source>
</evidence>
<evidence type="ECO:0000256" key="1">
    <source>
        <dbReference type="SAM" id="MobiDB-lite"/>
    </source>
</evidence>
<proteinExistence type="predicted"/>
<protein>
    <submittedName>
        <fullName evidence="2">Uncharacterized protein</fullName>
    </submittedName>
</protein>
<dbReference type="EMBL" id="JAVUPU010000003">
    <property type="protein sequence ID" value="MDT9598645.1"/>
    <property type="molecule type" value="Genomic_DNA"/>
</dbReference>
<accession>A0ABU3Q6T1</accession>
<dbReference type="Proteomes" id="UP001259572">
    <property type="component" value="Unassembled WGS sequence"/>
</dbReference>
<dbReference type="RefSeq" id="WP_315725555.1">
    <property type="nucleotide sequence ID" value="NZ_JAVUPU010000003.1"/>
</dbReference>
<feature type="region of interest" description="Disordered" evidence="1">
    <location>
        <begin position="1"/>
        <end position="21"/>
    </location>
</feature>
<name>A0ABU3Q6T1_9SPHN</name>
<gene>
    <name evidence="2" type="ORF">RQX22_06760</name>
</gene>
<feature type="compositionally biased region" description="Basic and acidic residues" evidence="1">
    <location>
        <begin position="1"/>
        <end position="12"/>
    </location>
</feature>
<reference evidence="2 3" key="1">
    <citation type="submission" date="2023-05" db="EMBL/GenBank/DDBJ databases">
        <authorList>
            <person name="Guo Y."/>
        </authorList>
    </citation>
    <scope>NUCLEOTIDE SEQUENCE [LARGE SCALE GENOMIC DNA]</scope>
    <source>
        <strain evidence="2 3">GR2756</strain>
    </source>
</reference>
<sequence>MDLSADVKRNGDDTSAADMPYGTQAQPLAADISPFSSYVVASSDPIWQPSSASP</sequence>
<keyword evidence="3" id="KW-1185">Reference proteome</keyword>
<comment type="caution">
    <text evidence="2">The sequence shown here is derived from an EMBL/GenBank/DDBJ whole genome shotgun (WGS) entry which is preliminary data.</text>
</comment>